<dbReference type="PANTHER" id="PTHR30386">
    <property type="entry name" value="MEMBRANE FUSION SUBUNIT OF EMRAB-TOLC MULTIDRUG EFFLUX PUMP"/>
    <property type="match status" value="1"/>
</dbReference>
<name>A0ABV7VBT2_9PROT</name>
<dbReference type="Gene3D" id="2.40.50.100">
    <property type="match status" value="1"/>
</dbReference>
<evidence type="ECO:0000259" key="3">
    <source>
        <dbReference type="Pfam" id="PF25876"/>
    </source>
</evidence>
<feature type="domain" description="Multidrug resistance protein MdtA-like alpha-helical hairpin" evidence="3">
    <location>
        <begin position="137"/>
        <end position="203"/>
    </location>
</feature>
<keyword evidence="7" id="KW-1185">Reference proteome</keyword>
<dbReference type="RefSeq" id="WP_379721824.1">
    <property type="nucleotide sequence ID" value="NZ_JBHRYJ010000001.1"/>
</dbReference>
<comment type="caution">
    <text evidence="6">The sequence shown here is derived from an EMBL/GenBank/DDBJ whole genome shotgun (WGS) entry which is preliminary data.</text>
</comment>
<feature type="coiled-coil region" evidence="1">
    <location>
        <begin position="108"/>
        <end position="156"/>
    </location>
</feature>
<protein>
    <submittedName>
        <fullName evidence="6">HlyD family secretion protein</fullName>
    </submittedName>
</protein>
<dbReference type="InterPro" id="IPR058625">
    <property type="entry name" value="MdtA-like_BSH"/>
</dbReference>
<keyword evidence="2" id="KW-0812">Transmembrane</keyword>
<feature type="domain" description="CusB-like beta-barrel" evidence="5">
    <location>
        <begin position="269"/>
        <end position="312"/>
    </location>
</feature>
<dbReference type="Proteomes" id="UP001595711">
    <property type="component" value="Unassembled WGS sequence"/>
</dbReference>
<dbReference type="InterPro" id="IPR058624">
    <property type="entry name" value="MdtA-like_HH"/>
</dbReference>
<reference evidence="7" key="1">
    <citation type="journal article" date="2019" name="Int. J. Syst. Evol. Microbiol.">
        <title>The Global Catalogue of Microorganisms (GCM) 10K type strain sequencing project: providing services to taxonomists for standard genome sequencing and annotation.</title>
        <authorList>
            <consortium name="The Broad Institute Genomics Platform"/>
            <consortium name="The Broad Institute Genome Sequencing Center for Infectious Disease"/>
            <person name="Wu L."/>
            <person name="Ma J."/>
        </authorList>
    </citation>
    <scope>NUCLEOTIDE SEQUENCE [LARGE SCALE GENOMIC DNA]</scope>
    <source>
        <strain evidence="7">KCTC 42182</strain>
    </source>
</reference>
<dbReference type="Gene3D" id="2.40.30.170">
    <property type="match status" value="1"/>
</dbReference>
<feature type="coiled-coil region" evidence="1">
    <location>
        <begin position="202"/>
        <end position="229"/>
    </location>
</feature>
<dbReference type="Pfam" id="PF25917">
    <property type="entry name" value="BSH_RND"/>
    <property type="match status" value="1"/>
</dbReference>
<feature type="domain" description="Multidrug resistance protein MdtA-like barrel-sandwich hybrid" evidence="4">
    <location>
        <begin position="70"/>
        <end position="264"/>
    </location>
</feature>
<dbReference type="SUPFAM" id="SSF111369">
    <property type="entry name" value="HlyD-like secretion proteins"/>
    <property type="match status" value="2"/>
</dbReference>
<evidence type="ECO:0000256" key="2">
    <source>
        <dbReference type="SAM" id="Phobius"/>
    </source>
</evidence>
<dbReference type="InterPro" id="IPR058792">
    <property type="entry name" value="Beta-barrel_RND_2"/>
</dbReference>
<gene>
    <name evidence="6" type="ORF">ACFOOQ_03455</name>
</gene>
<sequence>MTSMVVDRDSIAATADAPVKARRFSRKTLLLGAVILLAGLGGAKYGYDYWTVGRFIEETDDAYVGGNITVIAPKVSGLITAVAVTDNQAVHAGDLLVKLDDRDYRAALARAEAAVAAQQAALANLDATRHLREALVAQAEAQIIAANAEVVRTRADVSRYRQLASAEYVSQQRLQQADADNRKGAAAVDSARAARDAAERQLAVIDTQKQQVRAALAEAEANVEIARLNLGYTELRAPVDGTIGNRSARVGAYATIGAQLLSVVPASGLWVDANFKESQLAHMHPGLPVTIRADVLPGREFRGHVGSLAPATGAEFSVLPAENATGNFTKIVQRVPVRVLLDGDASRLGLLRPGLSVVATVDTKGAAKEGGAP</sequence>
<dbReference type="PANTHER" id="PTHR30386:SF24">
    <property type="entry name" value="MULTIDRUG RESISTANCE EFFLUX PUMP"/>
    <property type="match status" value="1"/>
</dbReference>
<evidence type="ECO:0000313" key="6">
    <source>
        <dbReference type="EMBL" id="MFC3674584.1"/>
    </source>
</evidence>
<evidence type="ECO:0000256" key="1">
    <source>
        <dbReference type="SAM" id="Coils"/>
    </source>
</evidence>
<dbReference type="EMBL" id="JBHRYJ010000001">
    <property type="protein sequence ID" value="MFC3674584.1"/>
    <property type="molecule type" value="Genomic_DNA"/>
</dbReference>
<dbReference type="Gene3D" id="1.10.287.470">
    <property type="entry name" value="Helix hairpin bin"/>
    <property type="match status" value="2"/>
</dbReference>
<dbReference type="Pfam" id="PF25876">
    <property type="entry name" value="HH_MFP_RND"/>
    <property type="match status" value="1"/>
</dbReference>
<dbReference type="InterPro" id="IPR050739">
    <property type="entry name" value="MFP"/>
</dbReference>
<evidence type="ECO:0000259" key="4">
    <source>
        <dbReference type="Pfam" id="PF25917"/>
    </source>
</evidence>
<evidence type="ECO:0000313" key="7">
    <source>
        <dbReference type="Proteomes" id="UP001595711"/>
    </source>
</evidence>
<keyword evidence="2" id="KW-0472">Membrane</keyword>
<dbReference type="Pfam" id="PF25954">
    <property type="entry name" value="Beta-barrel_RND_2"/>
    <property type="match status" value="1"/>
</dbReference>
<evidence type="ECO:0000259" key="5">
    <source>
        <dbReference type="Pfam" id="PF25954"/>
    </source>
</evidence>
<keyword evidence="2" id="KW-1133">Transmembrane helix</keyword>
<organism evidence="6 7">
    <name type="scientific">Ferrovibrio xuzhouensis</name>
    <dbReference type="NCBI Taxonomy" id="1576914"/>
    <lineage>
        <taxon>Bacteria</taxon>
        <taxon>Pseudomonadati</taxon>
        <taxon>Pseudomonadota</taxon>
        <taxon>Alphaproteobacteria</taxon>
        <taxon>Rhodospirillales</taxon>
        <taxon>Rhodospirillaceae</taxon>
        <taxon>Ferrovibrio</taxon>
    </lineage>
</organism>
<accession>A0ABV7VBT2</accession>
<proteinExistence type="predicted"/>
<keyword evidence="1" id="KW-0175">Coiled coil</keyword>
<feature type="transmembrane region" description="Helical" evidence="2">
    <location>
        <begin position="29"/>
        <end position="47"/>
    </location>
</feature>